<proteinExistence type="predicted"/>
<feature type="region of interest" description="Disordered" evidence="1">
    <location>
        <begin position="476"/>
        <end position="567"/>
    </location>
</feature>
<protein>
    <submittedName>
        <fullName evidence="2">Uncharacterized protein</fullName>
    </submittedName>
</protein>
<evidence type="ECO:0000313" key="2">
    <source>
        <dbReference type="EMBL" id="MBU3845359.1"/>
    </source>
</evidence>
<gene>
    <name evidence="2" type="ORF">H9847_10960</name>
</gene>
<name>A0A948TI65_9GAMM</name>
<feature type="compositionally biased region" description="Low complexity" evidence="1">
    <location>
        <begin position="476"/>
        <end position="550"/>
    </location>
</feature>
<dbReference type="AlphaFoldDB" id="A0A948TI65"/>
<reference evidence="2" key="2">
    <citation type="submission" date="2021-04" db="EMBL/GenBank/DDBJ databases">
        <authorList>
            <person name="Gilroy R."/>
        </authorList>
    </citation>
    <scope>NUCLEOTIDE SEQUENCE</scope>
    <source>
        <strain evidence="2">378</strain>
    </source>
</reference>
<reference evidence="2" key="1">
    <citation type="journal article" date="2021" name="PeerJ">
        <title>Extensive microbial diversity within the chicken gut microbiome revealed by metagenomics and culture.</title>
        <authorList>
            <person name="Gilroy R."/>
            <person name="Ravi A."/>
            <person name="Getino M."/>
            <person name="Pursley I."/>
            <person name="Horton D.L."/>
            <person name="Alikhan N.F."/>
            <person name="Baker D."/>
            <person name="Gharbi K."/>
            <person name="Hall N."/>
            <person name="Watson M."/>
            <person name="Adriaenssens E.M."/>
            <person name="Foster-Nyarko E."/>
            <person name="Jarju S."/>
            <person name="Secka A."/>
            <person name="Antonio M."/>
            <person name="Oren A."/>
            <person name="Chaudhuri R.R."/>
            <person name="La Ragione R."/>
            <person name="Hildebrand F."/>
            <person name="Pallen M.J."/>
        </authorList>
    </citation>
    <scope>NUCLEOTIDE SEQUENCE</scope>
    <source>
        <strain evidence="2">378</strain>
    </source>
</reference>
<dbReference type="EMBL" id="JAHLFE010000227">
    <property type="protein sequence ID" value="MBU3845359.1"/>
    <property type="molecule type" value="Genomic_DNA"/>
</dbReference>
<accession>A0A948TI65</accession>
<evidence type="ECO:0000313" key="3">
    <source>
        <dbReference type="Proteomes" id="UP000733611"/>
    </source>
</evidence>
<comment type="caution">
    <text evidence="2">The sequence shown here is derived from an EMBL/GenBank/DDBJ whole genome shotgun (WGS) entry which is preliminary data.</text>
</comment>
<organism evidence="2 3">
    <name type="scientific">Candidatus Anaerobiospirillum pullicola</name>
    <dbReference type="NCBI Taxonomy" id="2838451"/>
    <lineage>
        <taxon>Bacteria</taxon>
        <taxon>Pseudomonadati</taxon>
        <taxon>Pseudomonadota</taxon>
        <taxon>Gammaproteobacteria</taxon>
        <taxon>Aeromonadales</taxon>
        <taxon>Succinivibrionaceae</taxon>
        <taxon>Anaerobiospirillum</taxon>
    </lineage>
</organism>
<dbReference type="Proteomes" id="UP000733611">
    <property type="component" value="Unassembled WGS sequence"/>
</dbReference>
<sequence>MLLDSPQLQEFAARHKFSLLSEQEYQNQFEYLRISDQDRQQADKEYAELQGSVVSALSCALAKVRHNLNHYGINPNYIPLAADMMSLWMVLGVLRNKALHSEHTEDDASYIVQYARMTNLLPNVGDPSYDLTPFYFEPVKKLLSTAEAEELFTRYFSWAWQDMQAAMAADADAAAADAAVAESWLQSYMAKPLAVQPSFTDNKLLDRLSVLEISHKQVIVRETDQLQDLVQGLRGYKGSLLLKLADDRFMPDEQLKMCEVLLKKKTHKDTLVARRTDGFATDGYSIYFMPAEWFNLSAFHFEDAAFKRFKYVMAFMDKGEESFIDYDKVEMTPKEIEEDYHEPDVLHDPVDMEKLRAHTTFYATRSLIRSANDIIGALHWDAMRFFSMNYGMSTILDSECESKGKALSGCEEVAEKIIAYTSNLISDPSVSAEDKNKLVQWIESTSVYDKFLLTANYFLALAEKLELAPAAVAETTSQAKAAPKATAKAKSTTTKAKAAPKATAKAKSTATKAKAATKATTKAKSAATEGESKAAPKATTKAKSTATKAKAAPKAKTSKAKAATKAD</sequence>
<evidence type="ECO:0000256" key="1">
    <source>
        <dbReference type="SAM" id="MobiDB-lite"/>
    </source>
</evidence>